<dbReference type="Gene3D" id="3.40.50.12370">
    <property type="match status" value="1"/>
</dbReference>
<proteinExistence type="inferred from homology"/>
<evidence type="ECO:0000313" key="6">
    <source>
        <dbReference type="EMBL" id="TDR18273.1"/>
    </source>
</evidence>
<dbReference type="Proteomes" id="UP000295724">
    <property type="component" value="Unassembled WGS sequence"/>
</dbReference>
<organism evidence="6 7">
    <name type="scientific">Marinicella litoralis</name>
    <dbReference type="NCBI Taxonomy" id="644220"/>
    <lineage>
        <taxon>Bacteria</taxon>
        <taxon>Pseudomonadati</taxon>
        <taxon>Pseudomonadota</taxon>
        <taxon>Gammaproteobacteria</taxon>
        <taxon>Lysobacterales</taxon>
        <taxon>Marinicellaceae</taxon>
        <taxon>Marinicella</taxon>
    </lineage>
</organism>
<dbReference type="PANTHER" id="PTHR47892:SF1">
    <property type="entry name" value="UNIVERSAL STRESS PROTEIN E"/>
    <property type="match status" value="1"/>
</dbReference>
<reference evidence="6 7" key="1">
    <citation type="submission" date="2019-03" db="EMBL/GenBank/DDBJ databases">
        <title>Genomic Encyclopedia of Type Strains, Phase IV (KMG-IV): sequencing the most valuable type-strain genomes for metagenomic binning, comparative biology and taxonomic classification.</title>
        <authorList>
            <person name="Goeker M."/>
        </authorList>
    </citation>
    <scope>NUCLEOTIDE SEQUENCE [LARGE SCALE GENOMIC DNA]</scope>
    <source>
        <strain evidence="6 7">DSM 25488</strain>
    </source>
</reference>
<comment type="similarity">
    <text evidence="2">Belongs to the universal stress protein A family.</text>
</comment>
<evidence type="ECO:0000256" key="3">
    <source>
        <dbReference type="ARBA" id="ARBA00022490"/>
    </source>
</evidence>
<accession>A0A4R6XLY1</accession>
<dbReference type="RefSeq" id="WP_099019711.1">
    <property type="nucleotide sequence ID" value="NZ_NIHB01000003.1"/>
</dbReference>
<comment type="subcellular location">
    <subcellularLocation>
        <location evidence="1">Cytoplasm</location>
    </subcellularLocation>
</comment>
<feature type="domain" description="UspA" evidence="5">
    <location>
        <begin position="5"/>
        <end position="139"/>
    </location>
</feature>
<evidence type="ECO:0000256" key="2">
    <source>
        <dbReference type="ARBA" id="ARBA00008791"/>
    </source>
</evidence>
<sequence>MKKINHILFVSETEALDQAALNQAVELAQSNLAELTVVGCFDDLKKLSHDQPDHNLLIQQMLNNKLSKFSQQIKDLTEFNLAVKVFFGKPFIDVIREVIEFDVDLVIKAVQPTGLKSMIFGSQDLKLLRLCPCPLWLIKSTEQLGDKQFVVAIDHEPENPENELLNDQLLKTGISLALSQFAELHVVHTWELEHESFLRGPRMSYTEEDVDELVKQEQESRREWLNKTVDSCLVTMGEKAKHYLSPVLHLIKGSAAHNIPKLLKKIQPELLVMGTVGRTGIPGLFIGNTAESILFDIDCSVLAIKPEAFVSPVKLE</sequence>
<dbReference type="AlphaFoldDB" id="A0A4R6XLY1"/>
<evidence type="ECO:0000259" key="5">
    <source>
        <dbReference type="Pfam" id="PF00582"/>
    </source>
</evidence>
<dbReference type="Pfam" id="PF00582">
    <property type="entry name" value="Usp"/>
    <property type="match status" value="2"/>
</dbReference>
<feature type="domain" description="UspA" evidence="5">
    <location>
        <begin position="167"/>
        <end position="305"/>
    </location>
</feature>
<dbReference type="CDD" id="cd00293">
    <property type="entry name" value="USP-like"/>
    <property type="match status" value="1"/>
</dbReference>
<protein>
    <submittedName>
        <fullName evidence="6">Nucleotide-binding universal stress UspA family protein</fullName>
    </submittedName>
</protein>
<keyword evidence="3" id="KW-0963">Cytoplasm</keyword>
<dbReference type="EMBL" id="SNZB01000005">
    <property type="protein sequence ID" value="TDR18273.1"/>
    <property type="molecule type" value="Genomic_DNA"/>
</dbReference>
<comment type="caution">
    <text evidence="6">The sequence shown here is derived from an EMBL/GenBank/DDBJ whole genome shotgun (WGS) entry which is preliminary data.</text>
</comment>
<evidence type="ECO:0000256" key="4">
    <source>
        <dbReference type="ARBA" id="ARBA00037131"/>
    </source>
</evidence>
<keyword evidence="7" id="KW-1185">Reference proteome</keyword>
<gene>
    <name evidence="6" type="ORF">C8D91_2188</name>
</gene>
<evidence type="ECO:0000256" key="1">
    <source>
        <dbReference type="ARBA" id="ARBA00004496"/>
    </source>
</evidence>
<dbReference type="PANTHER" id="PTHR47892">
    <property type="entry name" value="UNIVERSAL STRESS PROTEIN E"/>
    <property type="match status" value="1"/>
</dbReference>
<dbReference type="OrthoDB" id="239260at2"/>
<dbReference type="GO" id="GO:0005737">
    <property type="term" value="C:cytoplasm"/>
    <property type="evidence" value="ECO:0007669"/>
    <property type="project" value="UniProtKB-SubCell"/>
</dbReference>
<dbReference type="SUPFAM" id="SSF52402">
    <property type="entry name" value="Adenine nucleotide alpha hydrolases-like"/>
    <property type="match status" value="2"/>
</dbReference>
<name>A0A4R6XLY1_9GAMM</name>
<evidence type="ECO:0000313" key="7">
    <source>
        <dbReference type="Proteomes" id="UP000295724"/>
    </source>
</evidence>
<dbReference type="InterPro" id="IPR006016">
    <property type="entry name" value="UspA"/>
</dbReference>
<comment type="function">
    <text evidence="4">Required for resistance to DNA-damaging agents.</text>
</comment>